<dbReference type="InterPro" id="IPR023465">
    <property type="entry name" value="Riboflavin_kinase_dom_sf"/>
</dbReference>
<dbReference type="GO" id="GO:0008531">
    <property type="term" value="F:riboflavin kinase activity"/>
    <property type="evidence" value="ECO:0007669"/>
    <property type="project" value="UniProtKB-EC"/>
</dbReference>
<keyword evidence="14" id="KW-0067">ATP-binding</keyword>
<dbReference type="EC" id="2.7.7.2" evidence="5"/>
<evidence type="ECO:0000313" key="17">
    <source>
        <dbReference type="EMBL" id="SVB02400.1"/>
    </source>
</evidence>
<dbReference type="UniPathway" id="UPA00277">
    <property type="reaction ID" value="UER00407"/>
</dbReference>
<dbReference type="InterPro" id="IPR015864">
    <property type="entry name" value="FAD_synthase"/>
</dbReference>
<feature type="domain" description="Riboflavin kinase" evidence="16">
    <location>
        <begin position="180"/>
        <end position="304"/>
    </location>
</feature>
<evidence type="ECO:0000256" key="6">
    <source>
        <dbReference type="ARBA" id="ARBA00018483"/>
    </source>
</evidence>
<gene>
    <name evidence="17" type="ORF">METZ01_LOCUS155254</name>
</gene>
<protein>
    <recommendedName>
        <fullName evidence="6">Bifunctional riboflavin kinase/FMN adenylyltransferase</fullName>
        <ecNumber evidence="4">2.7.1.26</ecNumber>
        <ecNumber evidence="5">2.7.7.2</ecNumber>
    </recommendedName>
</protein>
<dbReference type="GO" id="GO:0005524">
    <property type="term" value="F:ATP binding"/>
    <property type="evidence" value="ECO:0007669"/>
    <property type="project" value="UniProtKB-KW"/>
</dbReference>
<dbReference type="CDD" id="cd02064">
    <property type="entry name" value="FAD_synthetase_N"/>
    <property type="match status" value="1"/>
</dbReference>
<comment type="pathway">
    <text evidence="2">Cofactor biosynthesis; FMN biosynthesis; FMN from riboflavin (ATP route): step 1/1.</text>
</comment>
<dbReference type="Pfam" id="PF01687">
    <property type="entry name" value="Flavokinase"/>
    <property type="match status" value="1"/>
</dbReference>
<keyword evidence="9" id="KW-0808">Transferase</keyword>
<dbReference type="PANTHER" id="PTHR22749">
    <property type="entry name" value="RIBOFLAVIN KINASE/FMN ADENYLYLTRANSFERASE"/>
    <property type="match status" value="1"/>
</dbReference>
<evidence type="ECO:0000256" key="15">
    <source>
        <dbReference type="ARBA" id="ARBA00023268"/>
    </source>
</evidence>
<evidence type="ECO:0000256" key="11">
    <source>
        <dbReference type="ARBA" id="ARBA00022741"/>
    </source>
</evidence>
<dbReference type="InterPro" id="IPR015865">
    <property type="entry name" value="Riboflavin_kinase_bac/euk"/>
</dbReference>
<evidence type="ECO:0000259" key="16">
    <source>
        <dbReference type="SMART" id="SM00904"/>
    </source>
</evidence>
<dbReference type="Pfam" id="PF06574">
    <property type="entry name" value="FAD_syn"/>
    <property type="match status" value="1"/>
</dbReference>
<evidence type="ECO:0000256" key="4">
    <source>
        <dbReference type="ARBA" id="ARBA00012105"/>
    </source>
</evidence>
<dbReference type="Gene3D" id="3.40.50.620">
    <property type="entry name" value="HUPs"/>
    <property type="match status" value="1"/>
</dbReference>
<evidence type="ECO:0000256" key="2">
    <source>
        <dbReference type="ARBA" id="ARBA00005201"/>
    </source>
</evidence>
<dbReference type="GO" id="GO:0006747">
    <property type="term" value="P:FAD biosynthetic process"/>
    <property type="evidence" value="ECO:0007669"/>
    <property type="project" value="UniProtKB-UniPathway"/>
</dbReference>
<reference evidence="17" key="1">
    <citation type="submission" date="2018-05" db="EMBL/GenBank/DDBJ databases">
        <authorList>
            <person name="Lanie J.A."/>
            <person name="Ng W.-L."/>
            <person name="Kazmierczak K.M."/>
            <person name="Andrzejewski T.M."/>
            <person name="Davidsen T.M."/>
            <person name="Wayne K.J."/>
            <person name="Tettelin H."/>
            <person name="Glass J.I."/>
            <person name="Rusch D."/>
            <person name="Podicherti R."/>
            <person name="Tsui H.-C.T."/>
            <person name="Winkler M.E."/>
        </authorList>
    </citation>
    <scope>NUCLEOTIDE SEQUENCE</scope>
</reference>
<evidence type="ECO:0000256" key="12">
    <source>
        <dbReference type="ARBA" id="ARBA00022777"/>
    </source>
</evidence>
<accession>A0A382ALJ5</accession>
<evidence type="ECO:0000256" key="7">
    <source>
        <dbReference type="ARBA" id="ARBA00022630"/>
    </source>
</evidence>
<comment type="similarity">
    <text evidence="3">Belongs to the RibF family.</text>
</comment>
<evidence type="ECO:0000256" key="13">
    <source>
        <dbReference type="ARBA" id="ARBA00022827"/>
    </source>
</evidence>
<dbReference type="PANTHER" id="PTHR22749:SF6">
    <property type="entry name" value="RIBOFLAVIN KINASE"/>
    <property type="match status" value="1"/>
</dbReference>
<name>A0A382ALJ5_9ZZZZ</name>
<dbReference type="FunFam" id="3.40.50.620:FF:000021">
    <property type="entry name" value="Riboflavin biosynthesis protein"/>
    <property type="match status" value="1"/>
</dbReference>
<sequence>MYGFTDVDLQGVGTVVSIGNFDGVHIGHQAVIGSAVQSALEMGLMSVVCTFDPHTRVFLRPDASPRLLETFDQRLQAIEELGVDIVVVIPFSDTVAEFPRDNFIYEFLGAALGTVELHVSEGFTFGAGGAGDVEYLERVAPQNGFKLRVVGPVMAGSRAISSTRVRDAVAEGRVSDAAEFLGRPFALVGEVVAGMGRGRGLNAPTANLKLTNAFVPGNGVYVTEARLAGVSYKAVSNVGTRPTFGPEGELTVETHLLDCEIELCGKQLELAFLEKLRDEIKFESPDALATQIAEDVRRASNYVEISDDNLRYTASVSSEVRDGKESGT</sequence>
<dbReference type="SUPFAM" id="SSF52374">
    <property type="entry name" value="Nucleotidylyl transferase"/>
    <property type="match status" value="1"/>
</dbReference>
<organism evidence="17">
    <name type="scientific">marine metagenome</name>
    <dbReference type="NCBI Taxonomy" id="408172"/>
    <lineage>
        <taxon>unclassified sequences</taxon>
        <taxon>metagenomes</taxon>
        <taxon>ecological metagenomes</taxon>
    </lineage>
</organism>
<dbReference type="EMBL" id="UINC01025913">
    <property type="protein sequence ID" value="SVB02400.1"/>
    <property type="molecule type" value="Genomic_DNA"/>
</dbReference>
<keyword evidence="13" id="KW-0274">FAD</keyword>
<keyword evidence="15" id="KW-0511">Multifunctional enzyme</keyword>
<proteinExistence type="inferred from homology"/>
<dbReference type="InterPro" id="IPR014729">
    <property type="entry name" value="Rossmann-like_a/b/a_fold"/>
</dbReference>
<dbReference type="GO" id="GO:0009231">
    <property type="term" value="P:riboflavin biosynthetic process"/>
    <property type="evidence" value="ECO:0007669"/>
    <property type="project" value="InterPro"/>
</dbReference>
<keyword evidence="8" id="KW-0288">FMN</keyword>
<dbReference type="SUPFAM" id="SSF82114">
    <property type="entry name" value="Riboflavin kinase-like"/>
    <property type="match status" value="1"/>
</dbReference>
<evidence type="ECO:0000256" key="8">
    <source>
        <dbReference type="ARBA" id="ARBA00022643"/>
    </source>
</evidence>
<evidence type="ECO:0000256" key="1">
    <source>
        <dbReference type="ARBA" id="ARBA00004726"/>
    </source>
</evidence>
<dbReference type="UniPathway" id="UPA00276">
    <property type="reaction ID" value="UER00406"/>
</dbReference>
<keyword evidence="7" id="KW-0285">Flavoprotein</keyword>
<dbReference type="GO" id="GO:0009398">
    <property type="term" value="P:FMN biosynthetic process"/>
    <property type="evidence" value="ECO:0007669"/>
    <property type="project" value="UniProtKB-UniPathway"/>
</dbReference>
<dbReference type="EC" id="2.7.1.26" evidence="4"/>
<dbReference type="Gene3D" id="2.40.30.30">
    <property type="entry name" value="Riboflavin kinase-like"/>
    <property type="match status" value="1"/>
</dbReference>
<dbReference type="PIRSF" id="PIRSF004491">
    <property type="entry name" value="FAD_Synth"/>
    <property type="match status" value="1"/>
</dbReference>
<evidence type="ECO:0000256" key="5">
    <source>
        <dbReference type="ARBA" id="ARBA00012393"/>
    </source>
</evidence>
<dbReference type="SMART" id="SM00904">
    <property type="entry name" value="Flavokinase"/>
    <property type="match status" value="1"/>
</dbReference>
<dbReference type="NCBIfam" id="TIGR00083">
    <property type="entry name" value="ribF"/>
    <property type="match status" value="1"/>
</dbReference>
<keyword evidence="11" id="KW-0547">Nucleotide-binding</keyword>
<dbReference type="GO" id="GO:0003919">
    <property type="term" value="F:FMN adenylyltransferase activity"/>
    <property type="evidence" value="ECO:0007669"/>
    <property type="project" value="UniProtKB-EC"/>
</dbReference>
<keyword evidence="12" id="KW-0418">Kinase</keyword>
<dbReference type="InterPro" id="IPR002606">
    <property type="entry name" value="Riboflavin_kinase_bac"/>
</dbReference>
<evidence type="ECO:0000256" key="10">
    <source>
        <dbReference type="ARBA" id="ARBA00022695"/>
    </source>
</evidence>
<evidence type="ECO:0000256" key="14">
    <source>
        <dbReference type="ARBA" id="ARBA00022840"/>
    </source>
</evidence>
<dbReference type="InterPro" id="IPR023468">
    <property type="entry name" value="Riboflavin_kinase"/>
</dbReference>
<comment type="pathway">
    <text evidence="1">Cofactor biosynthesis; FAD biosynthesis; FAD from FMN: step 1/1.</text>
</comment>
<keyword evidence="10" id="KW-0548">Nucleotidyltransferase</keyword>
<dbReference type="AlphaFoldDB" id="A0A382ALJ5"/>
<evidence type="ECO:0000256" key="9">
    <source>
        <dbReference type="ARBA" id="ARBA00022679"/>
    </source>
</evidence>
<evidence type="ECO:0000256" key="3">
    <source>
        <dbReference type="ARBA" id="ARBA00010214"/>
    </source>
</evidence>